<organism evidence="5">
    <name type="scientific">Montipora capitata</name>
    <name type="common">Rice coral</name>
    <dbReference type="NCBI Taxonomy" id="46704"/>
    <lineage>
        <taxon>Eukaryota</taxon>
        <taxon>Metazoa</taxon>
        <taxon>Cnidaria</taxon>
        <taxon>Anthozoa</taxon>
        <taxon>Hexacorallia</taxon>
        <taxon>Scleractinia</taxon>
        <taxon>Astrocoeniina</taxon>
        <taxon>Acroporidae</taxon>
        <taxon>Montipora</taxon>
    </lineage>
</organism>
<feature type="non-terminal residue" evidence="5">
    <location>
        <position position="204"/>
    </location>
</feature>
<keyword evidence="1" id="KW-0732">Signal</keyword>
<evidence type="ECO:0000256" key="3">
    <source>
        <dbReference type="SAM" id="MobiDB-lite"/>
    </source>
</evidence>
<dbReference type="InterPro" id="IPR057774">
    <property type="entry name" value="D8C_UMOD/GP2/OIT3-like"/>
</dbReference>
<dbReference type="AlphaFoldDB" id="A8C9K9"/>
<evidence type="ECO:0000256" key="2">
    <source>
        <dbReference type="ARBA" id="ARBA00023157"/>
    </source>
</evidence>
<dbReference type="EMBL" id="EU022127">
    <property type="protein sequence ID" value="ABV24974.1"/>
    <property type="molecule type" value="mRNA"/>
</dbReference>
<reference evidence="5" key="1">
    <citation type="submission" date="2007-07" db="EMBL/GenBank/DDBJ databases">
        <title>Identification of differentially expressed cnidarian host genes during coral bleaching of Montipora capitata.</title>
        <authorList>
            <person name="Hauck L.L."/>
            <person name="Weis V.M."/>
        </authorList>
    </citation>
    <scope>NUCLEOTIDE SEQUENCE</scope>
</reference>
<accession>A8C9K9</accession>
<evidence type="ECO:0000313" key="5">
    <source>
        <dbReference type="EMBL" id="ABV24974.1"/>
    </source>
</evidence>
<evidence type="ECO:0000259" key="4">
    <source>
        <dbReference type="Pfam" id="PF23283"/>
    </source>
</evidence>
<dbReference type="PANTHER" id="PTHR36191">
    <property type="entry name" value="ENDO/EXONUCLEASE/PHOSPHATASE DOMAIN-CONTAINING PROTEIN-RELATED"/>
    <property type="match status" value="1"/>
</dbReference>
<proteinExistence type="evidence at transcript level"/>
<evidence type="ECO:0000256" key="1">
    <source>
        <dbReference type="ARBA" id="ARBA00022729"/>
    </source>
</evidence>
<feature type="region of interest" description="Disordered" evidence="3">
    <location>
        <begin position="1"/>
        <end position="23"/>
    </location>
</feature>
<dbReference type="PANTHER" id="PTHR36191:SF4">
    <property type="entry name" value="VWFD DOMAIN-CONTAINING PROTEIN"/>
    <property type="match status" value="1"/>
</dbReference>
<feature type="non-terminal residue" evidence="5">
    <location>
        <position position="1"/>
    </location>
</feature>
<protein>
    <submittedName>
        <fullName evidence="5">GP2 THP-like protein</fullName>
    </submittedName>
</protein>
<keyword evidence="2" id="KW-1015">Disulfide bond</keyword>
<feature type="domain" description="UMOD/GP2/OIT3-like D8C" evidence="4">
    <location>
        <begin position="67"/>
        <end position="143"/>
    </location>
</feature>
<dbReference type="Pfam" id="PF23283">
    <property type="entry name" value="D8C_UMOD"/>
    <property type="match status" value="1"/>
</dbReference>
<sequence length="204" mass="22630">TRATTSRPASTRRLTRTPKLTPTPTLSSECYNYEVLNESSRATTYQGFTFLCDFRLSGWYRFHGEAGSRMPQSCVPSRRCGTTEPGWLNGSHPSVAEGAVRRQVCFSGSFSCCRRSTFIYVRNCGAFFVYRLDRTPGCFLRYCGNGIPPTTPVNVSNASLAATPSSSPASRHTPIPTLFSTFECYNYTILNESDRAQGYQSSNV</sequence>
<name>A8C9K9_MONCP</name>